<feature type="domain" description="BppU N-terminal" evidence="2">
    <location>
        <begin position="7"/>
        <end position="155"/>
    </location>
</feature>
<evidence type="ECO:0000313" key="4">
    <source>
        <dbReference type="EMBL" id="EAE1339270.1"/>
    </source>
</evidence>
<feature type="coiled-coil region" evidence="1">
    <location>
        <begin position="150"/>
        <end position="177"/>
    </location>
</feature>
<evidence type="ECO:0000259" key="2">
    <source>
        <dbReference type="Pfam" id="PF10651"/>
    </source>
</evidence>
<dbReference type="EMBL" id="AAALRN010000004">
    <property type="protein sequence ID" value="EAD1185478.1"/>
    <property type="molecule type" value="Genomic_DNA"/>
</dbReference>
<comment type="caution">
    <text evidence="4">The sequence shown here is derived from an EMBL/GenBank/DDBJ whole genome shotgun (WGS) entry which is preliminary data.</text>
</comment>
<evidence type="ECO:0000313" key="7">
    <source>
        <dbReference type="Proteomes" id="UP000379076"/>
    </source>
</evidence>
<gene>
    <name evidence="5" type="ORF">A8L61_15165</name>
    <name evidence="4" type="ORF">ART25_10170</name>
    <name evidence="3" type="ORF">QD52_10380</name>
</gene>
<name>A0A687S3W3_LISMN</name>
<dbReference type="AlphaFoldDB" id="A0A687S3W3"/>
<reference evidence="5 6" key="1">
    <citation type="submission" date="2018-06" db="EMBL/GenBank/DDBJ databases">
        <authorList>
            <consortium name="PulseNet: The National Subtyping Network for Foodborne Disease Surveillance"/>
            <person name="Tarr C.L."/>
            <person name="Trees E."/>
            <person name="Katz L.S."/>
            <person name="Carleton-Romer H.A."/>
            <person name="Stroika S."/>
            <person name="Kucerova Z."/>
            <person name="Roache K.F."/>
            <person name="Sabol A.L."/>
            <person name="Besser J."/>
            <person name="Gerner-Smidt P."/>
        </authorList>
    </citation>
    <scope>NUCLEOTIDE SEQUENCE [LARGE SCALE GENOMIC DNA]</scope>
    <source>
        <strain evidence="5 6">PNUSAL002180</strain>
    </source>
</reference>
<dbReference type="Proteomes" id="UP000379076">
    <property type="component" value="Unassembled WGS sequence"/>
</dbReference>
<dbReference type="Proteomes" id="UP000403352">
    <property type="component" value="Unassembled WGS sequence"/>
</dbReference>
<dbReference type="Proteomes" id="UP000358545">
    <property type="component" value="Unassembled WGS sequence"/>
</dbReference>
<evidence type="ECO:0000313" key="6">
    <source>
        <dbReference type="Proteomes" id="UP000358545"/>
    </source>
</evidence>
<dbReference type="Pfam" id="PF10651">
    <property type="entry name" value="BppU_N"/>
    <property type="match status" value="1"/>
</dbReference>
<evidence type="ECO:0000256" key="1">
    <source>
        <dbReference type="SAM" id="Coils"/>
    </source>
</evidence>
<protein>
    <submittedName>
        <fullName evidence="4">DUF2479 domain-containing protein</fullName>
    </submittedName>
</protein>
<evidence type="ECO:0000313" key="3">
    <source>
        <dbReference type="EMBL" id="EAD1185478.1"/>
    </source>
</evidence>
<proteinExistence type="predicted"/>
<evidence type="ECO:0000313" key="5">
    <source>
        <dbReference type="EMBL" id="EAG0868610.1"/>
    </source>
</evidence>
<dbReference type="RefSeq" id="WP_003731745.1">
    <property type="nucleotide sequence ID" value="NC_021826.1"/>
</dbReference>
<keyword evidence="1" id="KW-0175">Coiled coil</keyword>
<dbReference type="EMBL" id="AABAGT010000032">
    <property type="protein sequence ID" value="EAG0868610.1"/>
    <property type="molecule type" value="Genomic_DNA"/>
</dbReference>
<evidence type="ECO:0000313" key="8">
    <source>
        <dbReference type="Proteomes" id="UP000403352"/>
    </source>
</evidence>
<accession>A0A687S3W3</accession>
<sequence length="357" mass="39477">MTNQIFKSAILDFSVSAQNAKANVPQICFNTQDTGGTAKLIVKAKKDDANLPLSSAAQITLAMRMSVGKEYESTYVVNPVITRRADGIFEYSLTDDQISHDGQTNAELYVKYTNQSMQIHRFSFIIEKAMIDDNFLPAVTYYVARWDDYEKIFNEKVDILQNEIDNLHEQATELKITLESLNPDQFPKKVDFENHINDTNIHVTTTDKTNWNSKETTAGAQAKAAQSFLDAKNYVETVKTVYGSWVNLSLVAGFATGDNNTPQYRIKKLFTKDGERTFTEFRGAIAGTFISTANSTVANIPAGTRPAVTEYFAVSSNNGNGARIAIPVDGKMLQVSSTDNANPSYISLSGISYEVGN</sequence>
<reference evidence="7 8" key="2">
    <citation type="submission" date="2018-06" db="EMBL/GenBank/DDBJ databases">
        <authorList>
            <consortium name="GenomeTrakr: Next Generation Sequencing Network for Food Pathogen Tracability"/>
        </authorList>
    </citation>
    <scope>NUCLEOTIDE SEQUENCE [LARGE SCALE GENOMIC DNA]</scope>
    <source>
        <strain evidence="4 7">FDA00006494</strain>
        <strain evidence="3 8">FDA00008584</strain>
    </source>
</reference>
<organism evidence="4 7">
    <name type="scientific">Listeria monocytogenes</name>
    <dbReference type="NCBI Taxonomy" id="1639"/>
    <lineage>
        <taxon>Bacteria</taxon>
        <taxon>Bacillati</taxon>
        <taxon>Bacillota</taxon>
        <taxon>Bacilli</taxon>
        <taxon>Bacillales</taxon>
        <taxon>Listeriaceae</taxon>
        <taxon>Listeria</taxon>
    </lineage>
</organism>
<dbReference type="Gene3D" id="2.60.40.3350">
    <property type="match status" value="1"/>
</dbReference>
<dbReference type="InterPro" id="IPR018913">
    <property type="entry name" value="BppU_N"/>
</dbReference>
<dbReference type="EMBL" id="AAAQQZ010000004">
    <property type="protein sequence ID" value="EAE1339270.1"/>
    <property type="molecule type" value="Genomic_DNA"/>
</dbReference>